<evidence type="ECO:0000256" key="4">
    <source>
        <dbReference type="ARBA" id="ARBA00022475"/>
    </source>
</evidence>
<keyword evidence="6 8" id="KW-1133">Transmembrane helix</keyword>
<dbReference type="SUPFAM" id="SSF82866">
    <property type="entry name" value="Multidrug efflux transporter AcrB transmembrane domain"/>
    <property type="match status" value="2"/>
</dbReference>
<dbReference type="AlphaFoldDB" id="A0AA49K136"/>
<feature type="transmembrane region" description="Helical" evidence="8">
    <location>
        <begin position="864"/>
        <end position="883"/>
    </location>
</feature>
<protein>
    <submittedName>
        <fullName evidence="10">CusA/CzcA family heavy metal efflux RND transporter</fullName>
    </submittedName>
</protein>
<accession>A0AA49K136</accession>
<feature type="transmembrane region" description="Helical" evidence="8">
    <location>
        <begin position="889"/>
        <end position="908"/>
    </location>
</feature>
<dbReference type="NCBIfam" id="TIGR00914">
    <property type="entry name" value="2A0601"/>
    <property type="match status" value="1"/>
</dbReference>
<dbReference type="InterPro" id="IPR001036">
    <property type="entry name" value="Acrflvin-R"/>
</dbReference>
<evidence type="ECO:0000256" key="1">
    <source>
        <dbReference type="ARBA" id="ARBA00004651"/>
    </source>
</evidence>
<evidence type="ECO:0000313" key="10">
    <source>
        <dbReference type="EMBL" id="WKW15759.1"/>
    </source>
</evidence>
<evidence type="ECO:0000256" key="8">
    <source>
        <dbReference type="SAM" id="Phobius"/>
    </source>
</evidence>
<feature type="transmembrane region" description="Helical" evidence="8">
    <location>
        <begin position="345"/>
        <end position="378"/>
    </location>
</feature>
<sequence>MRSLIGFVLNQRLLVLAMTLLLVGVGIWSALALPIDAVPDVTNVQVQINTNAAALPPSEVERQVTLPVELAMFGLPDLEEIRSISKFGLSQVTVVFAEGTDIYFARQQVQERLQLAREEIPPGYGTPEMGPISTGLGEIFQYTVSADSGTGIDATELRTLQDWVVAPQLRAVSGVAEVNAFGGFEKQYQVLVRPEALVQYDLTLPQVLEAIAANNQNAGGGYITRGAEQLVIRGVGQVQDLDQIRNIVVASRGGTPVRVGDLAEVVIGSTIRQGAVTKDGTGEVVTGIVMMRMGQNSRTVVNAVKEKFEVAARTLPPGVRLQPFYDRTDLIGRTIKTVEKNLVEGAILVIVVLFVLLGNFRAALIVAAAIPLSMFFALSMMVKVGIAGSLMSLGAIDFGLVVDGSVVMVENAMRRLGHRKPGDNFLHTVLESCAEVGRPILFGIGIIIVVYLPILTLQGVEGKMFRPMALTVVFALVGSLLLTFLLTPVLISIFLKGKVTEEDVWLVKRAKAIYRPALEWTLANTRRVLIGSGAAVVLALAAVPFLGSEFIPRLDEGSFALQVLRLPSISLEESVRQTTQLEAILLEEFPDEVIDVVAKTGRAEIATDPMGVNISDILVRLAPPEQWTKATDKGELEAVMTEALARIPGLVVSFSQPIELRVNELIAGVRSDLAIKIYGDDLGQLSTTAEQIVAAVAGLPGATGFKAQQLEGLPQLQIAVLPEQLARYGINSADVMQVVEALGGVQVSQVLEGQRRFALTVRFPASVRANAASISRILVSAPNGERVPLGTLAKVEEVGGPAEVSHENGSRLVIVEGNVRGRDIGSFVADVRALFDNGTITLPPGYRPEFGGQFENLERASKRLLLVVPISLLLIFLLLFATFNSLRQAALVFTGIPLATVGGVLALFARGMPFSISAGVGFIALFGIAVLNGVVMVSYINELRQHGRPLDEAVREGGMTRLRPVLMTALVASLGFLPMALSSSAGAEVQRPLATVVIGGLITATLLTLLVLPLLYLLFERRPETAP</sequence>
<dbReference type="GO" id="GO:0008324">
    <property type="term" value="F:monoatomic cation transmembrane transporter activity"/>
    <property type="evidence" value="ECO:0007669"/>
    <property type="project" value="InterPro"/>
</dbReference>
<dbReference type="InterPro" id="IPR027463">
    <property type="entry name" value="AcrB_DN_DC_subdom"/>
</dbReference>
<dbReference type="Gene3D" id="3.30.70.1320">
    <property type="entry name" value="Multidrug efflux transporter AcrB pore domain like"/>
    <property type="match status" value="1"/>
</dbReference>
<evidence type="ECO:0000256" key="2">
    <source>
        <dbReference type="ARBA" id="ARBA00010942"/>
    </source>
</evidence>
<dbReference type="RefSeq" id="WP_367885726.1">
    <property type="nucleotide sequence ID" value="NZ_CP130612.1"/>
</dbReference>
<keyword evidence="4" id="KW-1003">Cell membrane</keyword>
<keyword evidence="11" id="KW-1185">Reference proteome</keyword>
<dbReference type="GO" id="GO:0005886">
    <property type="term" value="C:plasma membrane"/>
    <property type="evidence" value="ECO:0007669"/>
    <property type="project" value="UniProtKB-SubCell"/>
</dbReference>
<comment type="subcellular location">
    <subcellularLocation>
        <location evidence="1">Cell membrane</location>
        <topology evidence="1">Multi-pass membrane protein</topology>
    </subcellularLocation>
</comment>
<keyword evidence="5 8" id="KW-0812">Transmembrane</keyword>
<dbReference type="SUPFAM" id="SSF82693">
    <property type="entry name" value="Multidrug efflux transporter AcrB pore domain, PN1, PN2, PC1 and PC2 subdomains"/>
    <property type="match status" value="3"/>
</dbReference>
<comment type="similarity">
    <text evidence="2">Belongs to the resistance-nodulation-cell division (RND) (TC 2.A.6) family.</text>
</comment>
<evidence type="ECO:0000256" key="6">
    <source>
        <dbReference type="ARBA" id="ARBA00022989"/>
    </source>
</evidence>
<dbReference type="PRINTS" id="PR00702">
    <property type="entry name" value="ACRIFLAVINRP"/>
</dbReference>
<dbReference type="KEGG" id="pspc:Strain318_002161"/>
<feature type="transmembrane region" description="Helical" evidence="8">
    <location>
        <begin position="920"/>
        <end position="941"/>
    </location>
</feature>
<dbReference type="PANTHER" id="PTHR32063:SF24">
    <property type="entry name" value="CATION EFFLUX SYSTEM (ACRB_ACRD_ACRF FAMILY)"/>
    <property type="match status" value="1"/>
</dbReference>
<dbReference type="SUPFAM" id="SSF82714">
    <property type="entry name" value="Multidrug efflux transporter AcrB TolC docking domain, DN and DC subdomains"/>
    <property type="match status" value="2"/>
</dbReference>
<dbReference type="InterPro" id="IPR004763">
    <property type="entry name" value="CusA-like"/>
</dbReference>
<gene>
    <name evidence="9" type="ORF">Strain138_002162</name>
    <name evidence="10" type="ORF">Strain318_002161</name>
</gene>
<accession>A0AA49Q5F0</accession>
<dbReference type="EMBL" id="CP130613">
    <property type="protein sequence ID" value="WKW15759.1"/>
    <property type="molecule type" value="Genomic_DNA"/>
</dbReference>
<dbReference type="Gene3D" id="1.20.1640.10">
    <property type="entry name" value="Multidrug efflux transporter AcrB transmembrane domain"/>
    <property type="match status" value="2"/>
</dbReference>
<evidence type="ECO:0000256" key="3">
    <source>
        <dbReference type="ARBA" id="ARBA00022448"/>
    </source>
</evidence>
<dbReference type="Proteomes" id="UP001229955">
    <property type="component" value="Chromosome"/>
</dbReference>
<feature type="transmembrane region" description="Helical" evidence="8">
    <location>
        <begin position="469"/>
        <end position="495"/>
    </location>
</feature>
<dbReference type="PANTHER" id="PTHR32063">
    <property type="match status" value="1"/>
</dbReference>
<proteinExistence type="inferred from homology"/>
<reference evidence="10" key="1">
    <citation type="submission" date="2023-07" db="EMBL/GenBank/DDBJ databases">
        <authorList>
            <person name="Haufschild T."/>
            <person name="Kallscheuer N."/>
            <person name="Hammer J."/>
            <person name="Kohn T."/>
            <person name="Kabuu M."/>
            <person name="Jogler M."/>
            <person name="Wohfarth N."/>
            <person name="Heuer A."/>
            <person name="Rohde M."/>
            <person name="van Teeseling M.C.F."/>
            <person name="Jogler C."/>
        </authorList>
    </citation>
    <scope>NUCLEOTIDE SEQUENCE</scope>
    <source>
        <strain evidence="9">Strain 138</strain>
        <strain evidence="10">Strain 318</strain>
    </source>
</reference>
<evidence type="ECO:0000256" key="7">
    <source>
        <dbReference type="ARBA" id="ARBA00023136"/>
    </source>
</evidence>
<feature type="transmembrane region" description="Helical" evidence="8">
    <location>
        <begin position="440"/>
        <end position="457"/>
    </location>
</feature>
<evidence type="ECO:0000313" key="9">
    <source>
        <dbReference type="EMBL" id="WKW12852.1"/>
    </source>
</evidence>
<keyword evidence="7 8" id="KW-0472">Membrane</keyword>
<evidence type="ECO:0000313" key="11">
    <source>
        <dbReference type="Proteomes" id="UP001229955"/>
    </source>
</evidence>
<dbReference type="GO" id="GO:0042910">
    <property type="term" value="F:xenobiotic transmembrane transporter activity"/>
    <property type="evidence" value="ECO:0007669"/>
    <property type="project" value="TreeGrafter"/>
</dbReference>
<dbReference type="EMBL" id="CP130612">
    <property type="protein sequence ID" value="WKW12852.1"/>
    <property type="molecule type" value="Genomic_DNA"/>
</dbReference>
<name>A0AA49K136_9BACT</name>
<dbReference type="Gene3D" id="3.30.70.1440">
    <property type="entry name" value="Multidrug efflux transporter AcrB pore domain"/>
    <property type="match status" value="1"/>
</dbReference>
<dbReference type="Gene3D" id="3.30.2090.10">
    <property type="entry name" value="Multidrug efflux transporter AcrB TolC docking domain, DN and DC subdomains"/>
    <property type="match status" value="2"/>
</dbReference>
<organism evidence="10 11">
    <name type="scientific">Pseudogemmatithrix spongiicola</name>
    <dbReference type="NCBI Taxonomy" id="3062599"/>
    <lineage>
        <taxon>Bacteria</taxon>
        <taxon>Pseudomonadati</taxon>
        <taxon>Gemmatimonadota</taxon>
        <taxon>Gemmatimonadia</taxon>
        <taxon>Gemmatimonadales</taxon>
        <taxon>Gemmatimonadaceae</taxon>
        <taxon>Pseudogemmatithrix</taxon>
    </lineage>
</organism>
<feature type="transmembrane region" description="Helical" evidence="8">
    <location>
        <begin position="528"/>
        <end position="547"/>
    </location>
</feature>
<keyword evidence="3" id="KW-0813">Transport</keyword>
<feature type="transmembrane region" description="Helical" evidence="8">
    <location>
        <begin position="961"/>
        <end position="981"/>
    </location>
</feature>
<feature type="transmembrane region" description="Helical" evidence="8">
    <location>
        <begin position="993"/>
        <end position="1019"/>
    </location>
</feature>
<dbReference type="Gene3D" id="3.30.70.1430">
    <property type="entry name" value="Multidrug efflux transporter AcrB pore domain"/>
    <property type="match status" value="2"/>
</dbReference>
<feature type="transmembrane region" description="Helical" evidence="8">
    <location>
        <begin position="390"/>
        <end position="409"/>
    </location>
</feature>
<dbReference type="Pfam" id="PF00873">
    <property type="entry name" value="ACR_tran"/>
    <property type="match status" value="1"/>
</dbReference>
<evidence type="ECO:0000256" key="5">
    <source>
        <dbReference type="ARBA" id="ARBA00022692"/>
    </source>
</evidence>